<sequence length="35" mass="3985">MFSQKDYFFSKLTKNFNFLNVIDTSCCLGDGGTNK</sequence>
<evidence type="ECO:0000313" key="1">
    <source>
        <dbReference type="EMBL" id="MBW82551.1"/>
    </source>
</evidence>
<reference evidence="1" key="1">
    <citation type="submission" date="2018-02" db="EMBL/GenBank/DDBJ databases">
        <title>Rhizophora mucronata_Transcriptome.</title>
        <authorList>
            <person name="Meera S.P."/>
            <person name="Sreeshan A."/>
            <person name="Augustine A."/>
        </authorList>
    </citation>
    <scope>NUCLEOTIDE SEQUENCE</scope>
    <source>
        <tissue evidence="1">Leaf</tissue>
    </source>
</reference>
<accession>A0A2P2IMU8</accession>
<dbReference type="AlphaFoldDB" id="A0A2P2IMU8"/>
<dbReference type="EMBL" id="GGEC01002068">
    <property type="protein sequence ID" value="MBW82551.1"/>
    <property type="molecule type" value="Transcribed_RNA"/>
</dbReference>
<dbReference type="EMBL" id="GGEC01002067">
    <property type="protein sequence ID" value="MBW82550.1"/>
    <property type="molecule type" value="Transcribed_RNA"/>
</dbReference>
<name>A0A2P2IMU8_RHIMU</name>
<organism evidence="1">
    <name type="scientific">Rhizophora mucronata</name>
    <name type="common">Asiatic mangrove</name>
    <dbReference type="NCBI Taxonomy" id="61149"/>
    <lineage>
        <taxon>Eukaryota</taxon>
        <taxon>Viridiplantae</taxon>
        <taxon>Streptophyta</taxon>
        <taxon>Embryophyta</taxon>
        <taxon>Tracheophyta</taxon>
        <taxon>Spermatophyta</taxon>
        <taxon>Magnoliopsida</taxon>
        <taxon>eudicotyledons</taxon>
        <taxon>Gunneridae</taxon>
        <taxon>Pentapetalae</taxon>
        <taxon>rosids</taxon>
        <taxon>fabids</taxon>
        <taxon>Malpighiales</taxon>
        <taxon>Rhizophoraceae</taxon>
        <taxon>Rhizophora</taxon>
    </lineage>
</organism>
<protein>
    <submittedName>
        <fullName evidence="1">Uncharacterized protein</fullName>
    </submittedName>
</protein>
<proteinExistence type="predicted"/>